<keyword evidence="2" id="KW-1185">Reference proteome</keyword>
<dbReference type="EMBL" id="JAQOSK010000001">
    <property type="protein sequence ID" value="MDC2953395.1"/>
    <property type="molecule type" value="Genomic_DNA"/>
</dbReference>
<proteinExistence type="predicted"/>
<accession>A0ABT5FLJ8</accession>
<dbReference type="Proteomes" id="UP001221328">
    <property type="component" value="Unassembled WGS sequence"/>
</dbReference>
<evidence type="ECO:0000313" key="1">
    <source>
        <dbReference type="EMBL" id="MDC2953395.1"/>
    </source>
</evidence>
<reference evidence="1 2" key="1">
    <citation type="journal article" date="2015" name="Int. J. Syst. Evol. Microbiol.">
        <title>Streptomyces gilvifuscus sp. nov., an actinomycete that produces antibacterial compounds isolated from soil.</title>
        <authorList>
            <person name="Nguyen T.M."/>
            <person name="Kim J."/>
        </authorList>
    </citation>
    <scope>NUCLEOTIDE SEQUENCE [LARGE SCALE GENOMIC DNA]</scope>
    <source>
        <strain evidence="1 2">T113</strain>
    </source>
</reference>
<comment type="caution">
    <text evidence="1">The sequence shown here is derived from an EMBL/GenBank/DDBJ whole genome shotgun (WGS) entry which is preliminary data.</text>
</comment>
<protein>
    <submittedName>
        <fullName evidence="1">Uncharacterized protein</fullName>
    </submittedName>
</protein>
<organism evidence="1 2">
    <name type="scientific">Streptomyces gilvifuscus</name>
    <dbReference type="NCBI Taxonomy" id="1550617"/>
    <lineage>
        <taxon>Bacteria</taxon>
        <taxon>Bacillati</taxon>
        <taxon>Actinomycetota</taxon>
        <taxon>Actinomycetes</taxon>
        <taxon>Kitasatosporales</taxon>
        <taxon>Streptomycetaceae</taxon>
        <taxon>Streptomyces</taxon>
    </lineage>
</organism>
<evidence type="ECO:0000313" key="2">
    <source>
        <dbReference type="Proteomes" id="UP001221328"/>
    </source>
</evidence>
<name>A0ABT5FLJ8_9ACTN</name>
<dbReference type="RefSeq" id="WP_272173979.1">
    <property type="nucleotide sequence ID" value="NZ_JAQOSK010000001.1"/>
</dbReference>
<sequence>MARHLFGGSPADVTMSQSGTSLVLEPGSVGTAWDALSGGTQLTDLTDLSGNPIASVTSDTYSVISFYGPDGVTSLYLDFGFAGGRVRLQATDLGDSITDLQTNKADLSGSTFTGNVTLSGGTELVQVVPGVTGASSLGRYSLKLGSSFAGGENTSDSTGRLELESYQRAQHLAADGTTYAHYGEVIRIRSRKHNSKQMIAWYGPTSYNGSGDPVGNDTAWFWMGAHYDPNDPGPAHGHWSVESPDSNGDLQTRFEIRIWDPATGTFGMDRSIIKMNAADVVVAQDNGALYMAGTAGTNKNLYWTNDTTVVSGTGATGKRWAFQADSTAESGSNVGTDFRLNRFNDSGAFVDSPIFVKRSTGVVGVGNITAPSARLDVSEAGSRHTVEAIQTTTSTISFAAYAGILGAAANRYFDGRVSGDSSGRIVIFGDGKVEWGNGGAGGRDVNLYRDSANVLRTDDVLRIGTAAGSAASLPAGAGGSATATGLTVTSSYAGGDDDGTGTDSTGRINLYSYQRANVYGFGENIRHFLMRSDAKTMQAFYMPVQTSNKKGGYDATSRDPLSSGISWKPVVWQGAHYEANDHGSIHGHWELEVADSSGALQGRLEIPFIDQSKLSNAVDTTTVGIDYTNIRTNLSDFSVRAQNIATGDYAGQNTALRVGGNNSVNKDILLSISSDMQNSGRRWGLRANTETESGSNAGTNFQILRYADDGTQLGTGLGIRRSDGNVFTGAAGASNARMTAVWSLAGHHGFYALPSSSPGAGSAFAADMTATTDRAYQARLAAEGTARLVIYADGKAEWGDGTNTRDANLYRSAAGRLKTDTALSVGTTLFVNNTTSVGGGVGVIAIANATTAPTTNPTGGGVLYVEAGALKYRGSSGTVTTIAPA</sequence>
<gene>
    <name evidence="1" type="ORF">PO587_02875</name>
</gene>